<dbReference type="AlphaFoldDB" id="A0AAD8B699"/>
<name>A0AAD8B699_BIOPF</name>
<organism evidence="1 2">
    <name type="scientific">Biomphalaria pfeifferi</name>
    <name type="common">Bloodfluke planorb</name>
    <name type="synonym">Freshwater snail</name>
    <dbReference type="NCBI Taxonomy" id="112525"/>
    <lineage>
        <taxon>Eukaryota</taxon>
        <taxon>Metazoa</taxon>
        <taxon>Spiralia</taxon>
        <taxon>Lophotrochozoa</taxon>
        <taxon>Mollusca</taxon>
        <taxon>Gastropoda</taxon>
        <taxon>Heterobranchia</taxon>
        <taxon>Euthyneura</taxon>
        <taxon>Panpulmonata</taxon>
        <taxon>Hygrophila</taxon>
        <taxon>Lymnaeoidea</taxon>
        <taxon>Planorbidae</taxon>
        <taxon>Biomphalaria</taxon>
    </lineage>
</organism>
<evidence type="ECO:0000313" key="2">
    <source>
        <dbReference type="Proteomes" id="UP001233172"/>
    </source>
</evidence>
<reference evidence="1" key="1">
    <citation type="journal article" date="2023" name="PLoS Negl. Trop. Dis.">
        <title>A genome sequence for Biomphalaria pfeifferi, the major vector snail for the human-infecting parasite Schistosoma mansoni.</title>
        <authorList>
            <person name="Bu L."/>
            <person name="Lu L."/>
            <person name="Laidemitt M.R."/>
            <person name="Zhang S.M."/>
            <person name="Mutuku M."/>
            <person name="Mkoji G."/>
            <person name="Steinauer M."/>
            <person name="Loker E.S."/>
        </authorList>
    </citation>
    <scope>NUCLEOTIDE SEQUENCE</scope>
    <source>
        <strain evidence="1">KasaAsao</strain>
    </source>
</reference>
<evidence type="ECO:0000313" key="1">
    <source>
        <dbReference type="EMBL" id="KAK0048322.1"/>
    </source>
</evidence>
<dbReference type="EMBL" id="JASAOG010000139">
    <property type="protein sequence ID" value="KAK0048322.1"/>
    <property type="molecule type" value="Genomic_DNA"/>
</dbReference>
<sequence>MIHQKQHLKIHENVLLVKAFQRTKIQLFKYHILRRLFPNKFMNLQLLDLKISKTLLLQQKMFLTEVFKIFLRAGLMISMKTFKDFKQCCGIVMIHSNIFQHFKRLYYDIQSILQKFTKYKWHEYY</sequence>
<accession>A0AAD8B699</accession>
<proteinExistence type="predicted"/>
<protein>
    <submittedName>
        <fullName evidence="1">Uncharacterized protein</fullName>
    </submittedName>
</protein>
<gene>
    <name evidence="1" type="ORF">Bpfe_022264</name>
</gene>
<comment type="caution">
    <text evidence="1">The sequence shown here is derived from an EMBL/GenBank/DDBJ whole genome shotgun (WGS) entry which is preliminary data.</text>
</comment>
<dbReference type="Proteomes" id="UP001233172">
    <property type="component" value="Unassembled WGS sequence"/>
</dbReference>
<reference evidence="1" key="2">
    <citation type="submission" date="2023-04" db="EMBL/GenBank/DDBJ databases">
        <authorList>
            <person name="Bu L."/>
            <person name="Lu L."/>
            <person name="Laidemitt M.R."/>
            <person name="Zhang S.M."/>
            <person name="Mutuku M."/>
            <person name="Mkoji G."/>
            <person name="Steinauer M."/>
            <person name="Loker E.S."/>
        </authorList>
    </citation>
    <scope>NUCLEOTIDE SEQUENCE</scope>
    <source>
        <strain evidence="1">KasaAsao</strain>
        <tissue evidence="1">Whole Snail</tissue>
    </source>
</reference>
<keyword evidence="2" id="KW-1185">Reference proteome</keyword>